<dbReference type="OrthoDB" id="1082761at2"/>
<keyword evidence="1" id="KW-1133">Transmembrane helix</keyword>
<comment type="caution">
    <text evidence="2">The sequence shown here is derived from an EMBL/GenBank/DDBJ whole genome shotgun (WGS) entry which is preliminary data.</text>
</comment>
<gene>
    <name evidence="2" type="ORF">HMPREF9944_01194</name>
</gene>
<name>H1HM00_9BACT</name>
<reference evidence="2 3" key="1">
    <citation type="submission" date="2011-12" db="EMBL/GenBank/DDBJ databases">
        <title>The Genome Sequence of Prevotella maculosa OT 289.</title>
        <authorList>
            <consortium name="The Broad Institute Genome Sequencing Platform"/>
            <person name="Earl A."/>
            <person name="Ward D."/>
            <person name="Feldgarden M."/>
            <person name="Gevers D."/>
            <person name="Izard J."/>
            <person name="Blanton J.M."/>
            <person name="Mathney J."/>
            <person name="Tanner A.C."/>
            <person name="Dewhirst F.E."/>
            <person name="Young S.K."/>
            <person name="Zeng Q."/>
            <person name="Gargeya S."/>
            <person name="Fitzgerald M."/>
            <person name="Haas B."/>
            <person name="Abouelleil A."/>
            <person name="Alvarado L."/>
            <person name="Arachchi H.M."/>
            <person name="Berlin A."/>
            <person name="Chapman S.B."/>
            <person name="Gearin G."/>
            <person name="Goldberg J."/>
            <person name="Griggs A."/>
            <person name="Gujja S."/>
            <person name="Hansen M."/>
            <person name="Heiman D."/>
            <person name="Howarth C."/>
            <person name="Larimer J."/>
            <person name="Lui A."/>
            <person name="MacDonald P.J.P."/>
            <person name="McCowen C."/>
            <person name="Montmayeur A."/>
            <person name="Murphy C."/>
            <person name="Neiman D."/>
            <person name="Pearson M."/>
            <person name="Priest M."/>
            <person name="Roberts A."/>
            <person name="Saif S."/>
            <person name="Shea T."/>
            <person name="Sisk P."/>
            <person name="Stolte C."/>
            <person name="Sykes S."/>
            <person name="Wortman J."/>
            <person name="Nusbaum C."/>
            <person name="Birren B."/>
        </authorList>
    </citation>
    <scope>NUCLEOTIDE SEQUENCE [LARGE SCALE GENOMIC DNA]</scope>
    <source>
        <strain evidence="2 3">OT 289</strain>
    </source>
</reference>
<sequence length="73" mass="7809">MKTLGYIGAFIGGTIAGAALGLLMAPEKGTDTRSKITDAVDDFCKRHNIKLTRKDVEDLVDDIKDAAPETVTD</sequence>
<keyword evidence="3" id="KW-1185">Reference proteome</keyword>
<feature type="transmembrane region" description="Helical" evidence="1">
    <location>
        <begin position="6"/>
        <end position="25"/>
    </location>
</feature>
<accession>H1HM00</accession>
<dbReference type="AlphaFoldDB" id="H1HM00"/>
<evidence type="ECO:0008006" key="4">
    <source>
        <dbReference type="Google" id="ProtNLM"/>
    </source>
</evidence>
<evidence type="ECO:0000256" key="1">
    <source>
        <dbReference type="SAM" id="Phobius"/>
    </source>
</evidence>
<evidence type="ECO:0000313" key="2">
    <source>
        <dbReference type="EMBL" id="EHO71338.1"/>
    </source>
</evidence>
<keyword evidence="1" id="KW-0472">Membrane</keyword>
<dbReference type="PATRIC" id="fig|999422.3.peg.1231"/>
<evidence type="ECO:0000313" key="3">
    <source>
        <dbReference type="Proteomes" id="UP000003167"/>
    </source>
</evidence>
<protein>
    <recommendedName>
        <fullName evidence="4">YtxH-like protein</fullName>
    </recommendedName>
</protein>
<dbReference type="Proteomes" id="UP000003167">
    <property type="component" value="Unassembled WGS sequence"/>
</dbReference>
<organism evidence="2 3">
    <name type="scientific">Segatella maculosa OT 289</name>
    <dbReference type="NCBI Taxonomy" id="999422"/>
    <lineage>
        <taxon>Bacteria</taxon>
        <taxon>Pseudomonadati</taxon>
        <taxon>Bacteroidota</taxon>
        <taxon>Bacteroidia</taxon>
        <taxon>Bacteroidales</taxon>
        <taxon>Prevotellaceae</taxon>
        <taxon>Segatella</taxon>
    </lineage>
</organism>
<dbReference type="STRING" id="999422.HMPREF9944_01194"/>
<dbReference type="HOGENOM" id="CLU_105320_4_3_10"/>
<keyword evidence="1" id="KW-0812">Transmembrane</keyword>
<dbReference type="RefSeq" id="WP_008565094.1">
    <property type="nucleotide sequence ID" value="NZ_JH594502.1"/>
</dbReference>
<dbReference type="InterPro" id="IPR024623">
    <property type="entry name" value="YtxH"/>
</dbReference>
<dbReference type="EMBL" id="AGEK01000021">
    <property type="protein sequence ID" value="EHO71338.1"/>
    <property type="molecule type" value="Genomic_DNA"/>
</dbReference>
<dbReference type="Pfam" id="PF12732">
    <property type="entry name" value="YtxH"/>
    <property type="match status" value="1"/>
</dbReference>
<proteinExistence type="predicted"/>